<dbReference type="GO" id="GO:0016787">
    <property type="term" value="F:hydrolase activity"/>
    <property type="evidence" value="ECO:0007669"/>
    <property type="project" value="UniProtKB-KW"/>
</dbReference>
<dbReference type="SUPFAM" id="SSF53474">
    <property type="entry name" value="alpha/beta-Hydrolases"/>
    <property type="match status" value="1"/>
</dbReference>
<dbReference type="Pfam" id="PF12697">
    <property type="entry name" value="Abhydrolase_6"/>
    <property type="match status" value="1"/>
</dbReference>
<dbReference type="PANTHER" id="PTHR37017:SF11">
    <property type="entry name" value="ESTERASE_LIPASE_THIOESTERASE DOMAIN-CONTAINING PROTEIN"/>
    <property type="match status" value="1"/>
</dbReference>
<name>A0A6N9YNU4_9ACTN</name>
<dbReference type="RefSeq" id="WP_163819392.1">
    <property type="nucleotide sequence ID" value="NZ_JAAGOB010000007.1"/>
</dbReference>
<dbReference type="Gene3D" id="3.40.50.1820">
    <property type="entry name" value="alpha/beta hydrolase"/>
    <property type="match status" value="1"/>
</dbReference>
<dbReference type="PANTHER" id="PTHR37017">
    <property type="entry name" value="AB HYDROLASE-1 DOMAIN-CONTAINING PROTEIN-RELATED"/>
    <property type="match status" value="1"/>
</dbReference>
<evidence type="ECO:0000313" key="3">
    <source>
        <dbReference type="Proteomes" id="UP000469185"/>
    </source>
</evidence>
<gene>
    <name evidence="2" type="ORF">G1H11_14995</name>
</gene>
<dbReference type="Proteomes" id="UP000469185">
    <property type="component" value="Unassembled WGS sequence"/>
</dbReference>
<sequence length="213" mass="23301">MTTYAFVHGGGGSAWDWHLVVAELRRRGHDAVAVDLPCEDETAGWQEYADVVVGAIGNRSDVVVVGHSLGGFTAPLVCARVPADLLVLVAAMVPSPGELFADWWDNAGYEETGYDDAFYHDVPPALAAEAKRRGRGEDSLAIQQPWPLDAWPDTPTRYLLCRDDRMFTAAWARRHARERLGVEADEIDGGHYVSLSQPLAVADRLIAYAAEAR</sequence>
<dbReference type="InterPro" id="IPR029058">
    <property type="entry name" value="AB_hydrolase_fold"/>
</dbReference>
<reference evidence="2 3" key="1">
    <citation type="submission" date="2020-02" db="EMBL/GenBank/DDBJ databases">
        <authorList>
            <person name="Li X.-J."/>
            <person name="Feng X.-M."/>
        </authorList>
    </citation>
    <scope>NUCLEOTIDE SEQUENCE [LARGE SCALE GENOMIC DNA]</scope>
    <source>
        <strain evidence="2 3">CGMCC 4.7225</strain>
    </source>
</reference>
<dbReference type="InterPro" id="IPR000073">
    <property type="entry name" value="AB_hydrolase_1"/>
</dbReference>
<dbReference type="InterPro" id="IPR052897">
    <property type="entry name" value="Sec-Metab_Biosynth_Hydrolase"/>
</dbReference>
<dbReference type="AlphaFoldDB" id="A0A6N9YNU4"/>
<protein>
    <submittedName>
        <fullName evidence="2">Alpha/beta hydrolase</fullName>
    </submittedName>
</protein>
<feature type="domain" description="AB hydrolase-1" evidence="1">
    <location>
        <begin position="6"/>
        <end position="203"/>
    </location>
</feature>
<evidence type="ECO:0000313" key="2">
    <source>
        <dbReference type="EMBL" id="NED96615.1"/>
    </source>
</evidence>
<accession>A0A6N9YNU4</accession>
<organism evidence="2 3">
    <name type="scientific">Phytoactinopolyspora alkaliphila</name>
    <dbReference type="NCBI Taxonomy" id="1783498"/>
    <lineage>
        <taxon>Bacteria</taxon>
        <taxon>Bacillati</taxon>
        <taxon>Actinomycetota</taxon>
        <taxon>Actinomycetes</taxon>
        <taxon>Jiangellales</taxon>
        <taxon>Jiangellaceae</taxon>
        <taxon>Phytoactinopolyspora</taxon>
    </lineage>
</organism>
<comment type="caution">
    <text evidence="2">The sequence shown here is derived from an EMBL/GenBank/DDBJ whole genome shotgun (WGS) entry which is preliminary data.</text>
</comment>
<keyword evidence="2" id="KW-0378">Hydrolase</keyword>
<dbReference type="EMBL" id="JAAGOB010000007">
    <property type="protein sequence ID" value="NED96615.1"/>
    <property type="molecule type" value="Genomic_DNA"/>
</dbReference>
<evidence type="ECO:0000259" key="1">
    <source>
        <dbReference type="Pfam" id="PF12697"/>
    </source>
</evidence>
<proteinExistence type="predicted"/>
<keyword evidence="3" id="KW-1185">Reference proteome</keyword>